<dbReference type="PANTHER" id="PTHR45669:SF28">
    <property type="entry name" value="GLUTAREDOXIN DOMAIN-CONTAINING PROTEIN"/>
    <property type="match status" value="1"/>
</dbReference>
<comment type="caution">
    <text evidence="3">The sequence shown here is derived from an EMBL/GenBank/DDBJ whole genome shotgun (WGS) entry which is preliminary data.</text>
</comment>
<dbReference type="SUPFAM" id="SSF52833">
    <property type="entry name" value="Thioredoxin-like"/>
    <property type="match status" value="1"/>
</dbReference>
<sequence length="370" mass="42085">MKGVKGKLMKKLKSIGPIGIGYLKPQDRVLQVNASDGYADSNLNIETHNFISKETEQQEKIKQLEKNVTELEPDIIDVTELMRDLDDEEESEPDGDYIDINDKENVRPKTKEKHRVEGNNNWVKTESNLEENRASKASENRRETPLSQIDISSFRRPDLNSGSLFDPNLLLAFQQAVMEYMRFTSNEDIESNFVEAPDPEPDQEPPSNEDPLLGFEEKCPPGSLESSVVLYTTTLRRIRKTFDDCNNVRFLLESFCVVFYERDVSMHMEFRQELWKILDCKALPPNLFIKGRYIGGAEEVLTLHEQGKLKPLFEGVPMDRSIGPCEACDGVRFVICFRCSGSCKLVADDGQPDKCPECNENGLIICPLCC</sequence>
<feature type="compositionally biased region" description="Basic and acidic residues" evidence="1">
    <location>
        <begin position="130"/>
        <end position="144"/>
    </location>
</feature>
<dbReference type="CDD" id="cd03031">
    <property type="entry name" value="GRX_GRX_like"/>
    <property type="match status" value="1"/>
</dbReference>
<dbReference type="InterPro" id="IPR002109">
    <property type="entry name" value="Glutaredoxin"/>
</dbReference>
<feature type="domain" description="Glutaredoxin" evidence="2">
    <location>
        <begin position="228"/>
        <end position="294"/>
    </location>
</feature>
<proteinExistence type="predicted"/>
<feature type="compositionally biased region" description="Basic and acidic residues" evidence="1">
    <location>
        <begin position="100"/>
        <end position="117"/>
    </location>
</feature>
<accession>A0A498JG86</accession>
<feature type="compositionally biased region" description="Acidic residues" evidence="1">
    <location>
        <begin position="85"/>
        <end position="99"/>
    </location>
</feature>
<dbReference type="Gene3D" id="3.40.30.10">
    <property type="entry name" value="Glutaredoxin"/>
    <property type="match status" value="1"/>
</dbReference>
<dbReference type="InterPro" id="IPR036249">
    <property type="entry name" value="Thioredoxin-like_sf"/>
</dbReference>
<reference evidence="3 4" key="1">
    <citation type="submission" date="2018-10" db="EMBL/GenBank/DDBJ databases">
        <title>A high-quality apple genome assembly.</title>
        <authorList>
            <person name="Hu J."/>
        </authorList>
    </citation>
    <scope>NUCLEOTIDE SEQUENCE [LARGE SCALE GENOMIC DNA]</scope>
    <source>
        <strain evidence="4">cv. HFTH1</strain>
        <tissue evidence="3">Young leaf</tissue>
    </source>
</reference>
<feature type="region of interest" description="Disordered" evidence="1">
    <location>
        <begin position="83"/>
        <end position="144"/>
    </location>
</feature>
<dbReference type="Pfam" id="PF00462">
    <property type="entry name" value="Glutaredoxin"/>
    <property type="match status" value="1"/>
</dbReference>
<dbReference type="Pfam" id="PF23733">
    <property type="entry name" value="GRXCR1-2_C"/>
    <property type="match status" value="1"/>
</dbReference>
<evidence type="ECO:0000256" key="1">
    <source>
        <dbReference type="SAM" id="MobiDB-lite"/>
    </source>
</evidence>
<gene>
    <name evidence="3" type="ORF">DVH24_013630</name>
</gene>
<feature type="region of interest" description="Disordered" evidence="1">
    <location>
        <begin position="192"/>
        <end position="214"/>
    </location>
</feature>
<dbReference type="AlphaFoldDB" id="A0A498JG86"/>
<organism evidence="3 4">
    <name type="scientific">Malus domestica</name>
    <name type="common">Apple</name>
    <name type="synonym">Pyrus malus</name>
    <dbReference type="NCBI Taxonomy" id="3750"/>
    <lineage>
        <taxon>Eukaryota</taxon>
        <taxon>Viridiplantae</taxon>
        <taxon>Streptophyta</taxon>
        <taxon>Embryophyta</taxon>
        <taxon>Tracheophyta</taxon>
        <taxon>Spermatophyta</taxon>
        <taxon>Magnoliopsida</taxon>
        <taxon>eudicotyledons</taxon>
        <taxon>Gunneridae</taxon>
        <taxon>Pentapetalae</taxon>
        <taxon>rosids</taxon>
        <taxon>fabids</taxon>
        <taxon>Rosales</taxon>
        <taxon>Rosaceae</taxon>
        <taxon>Amygdaloideae</taxon>
        <taxon>Maleae</taxon>
        <taxon>Malus</taxon>
    </lineage>
</organism>
<dbReference type="EMBL" id="RDQH01000333">
    <property type="protein sequence ID" value="RXH93054.1"/>
    <property type="molecule type" value="Genomic_DNA"/>
</dbReference>
<dbReference type="STRING" id="3750.A0A498JG86"/>
<dbReference type="Proteomes" id="UP000290289">
    <property type="component" value="Chromosome 7"/>
</dbReference>
<dbReference type="PROSITE" id="PS51354">
    <property type="entry name" value="GLUTAREDOXIN_2"/>
    <property type="match status" value="1"/>
</dbReference>
<evidence type="ECO:0000259" key="2">
    <source>
        <dbReference type="Pfam" id="PF00462"/>
    </source>
</evidence>
<keyword evidence="4" id="KW-1185">Reference proteome</keyword>
<name>A0A498JG86_MALDO</name>
<evidence type="ECO:0000313" key="3">
    <source>
        <dbReference type="EMBL" id="RXH93054.1"/>
    </source>
</evidence>
<dbReference type="PANTHER" id="PTHR45669">
    <property type="entry name" value="GLUTAREDOXIN DOMAIN-CONTAINING CYSTEINE-RICH PROTEIN CG12206-RELATED"/>
    <property type="match status" value="1"/>
</dbReference>
<protein>
    <recommendedName>
        <fullName evidence="2">Glutaredoxin domain-containing protein</fullName>
    </recommendedName>
</protein>
<evidence type="ECO:0000313" key="4">
    <source>
        <dbReference type="Proteomes" id="UP000290289"/>
    </source>
</evidence>